<dbReference type="SUPFAM" id="SSF89550">
    <property type="entry name" value="PHP domain-like"/>
    <property type="match status" value="1"/>
</dbReference>
<feature type="region of interest" description="Disordered" evidence="1">
    <location>
        <begin position="249"/>
        <end position="271"/>
    </location>
</feature>
<accession>A0A9E2BHK2</accession>
<dbReference type="Gene3D" id="3.20.20.140">
    <property type="entry name" value="Metal-dependent hydrolases"/>
    <property type="match status" value="1"/>
</dbReference>
<sequence length="583" mass="65716">MKRSVVISLTIILMALSIFHVWEEPAQGGANSIEEREVIIIGPTFQTFDTDADQWSIFVTAVSFGSAPREGRLSEFTVNGVDIMPLIPKPATIPIYPLDGEMDKGAFKRWKNFHERANAFKIQPFSKEEEREFHDLTFRIKEVAQRRKEVKPLWFQLNTLELPFNPKVSQTYIITLAVQAGNFSSSFQSSILVVNVPENPNWFPAELHIHSNYSDGNRTPAQLASELTNKHYRIGYVTDEPAGWGQTAPSILPRMSDPDNTFRNPDGTPRKPTWEEYANAVRNASNISIVMLPGLEISASPQERTHTGIHQGHALAYGIVNLTGSQTFETTGFRYNWFLPNTLLNNININRIGFSSAAIAHPTHFSYAWLVWGSQLTARYDGMELMSGVQNSFSPNAGPMVRWRSELSHRLSGVFSGQSFPSARTGSDYCGNWYSPPIQYYTFVRLPSTPSNWTYSPSLQDNVDTALRSGRTVTSRLGGLATFTLNGWQIGDRFTHSAGSNVNGSVQFRPAFSGTYRVTVYEDNLSRIVYQSPFTYIEAGITPDPVNYPFVFTFPGGQRFYHVYVEEWSSTEHIYTSPIFIRQ</sequence>
<protein>
    <submittedName>
        <fullName evidence="2">Uncharacterized protein</fullName>
    </submittedName>
</protein>
<dbReference type="InterPro" id="IPR016195">
    <property type="entry name" value="Pol/histidinol_Pase-like"/>
</dbReference>
<evidence type="ECO:0000313" key="3">
    <source>
        <dbReference type="Proteomes" id="UP000811545"/>
    </source>
</evidence>
<gene>
    <name evidence="2" type="ORF">DDT42_01578</name>
</gene>
<name>A0A9E2BHK2_PSYF1</name>
<dbReference type="Proteomes" id="UP000811545">
    <property type="component" value="Unassembled WGS sequence"/>
</dbReference>
<proteinExistence type="predicted"/>
<dbReference type="EMBL" id="QLTW01000149">
    <property type="protein sequence ID" value="MBT9145703.1"/>
    <property type="molecule type" value="Genomic_DNA"/>
</dbReference>
<dbReference type="AlphaFoldDB" id="A0A9E2BHK2"/>
<organism evidence="2 3">
    <name type="scientific">Psychracetigena formicireducens</name>
    <dbReference type="NCBI Taxonomy" id="2986056"/>
    <lineage>
        <taxon>Bacteria</taxon>
        <taxon>Bacillati</taxon>
        <taxon>Candidatus Lithacetigenota</taxon>
        <taxon>Candidatus Psychracetigena</taxon>
    </lineage>
</organism>
<evidence type="ECO:0000256" key="1">
    <source>
        <dbReference type="SAM" id="MobiDB-lite"/>
    </source>
</evidence>
<evidence type="ECO:0000313" key="2">
    <source>
        <dbReference type="EMBL" id="MBT9145703.1"/>
    </source>
</evidence>
<comment type="caution">
    <text evidence="2">The sequence shown here is derived from an EMBL/GenBank/DDBJ whole genome shotgun (WGS) entry which is preliminary data.</text>
</comment>
<reference evidence="2 3" key="1">
    <citation type="journal article" date="2021" name="bioRxiv">
        <title>Unique metabolic strategies in Hadean analogues reveal hints for primordial physiology.</title>
        <authorList>
            <person name="Nobu M.K."/>
            <person name="Nakai R."/>
            <person name="Tamazawa S."/>
            <person name="Mori H."/>
            <person name="Toyoda A."/>
            <person name="Ijiri A."/>
            <person name="Suzuki S."/>
            <person name="Kurokawa K."/>
            <person name="Kamagata Y."/>
            <person name="Tamaki H."/>
        </authorList>
    </citation>
    <scope>NUCLEOTIDE SEQUENCE [LARGE SCALE GENOMIC DNA]</scope>
    <source>
        <strain evidence="2">BS525</strain>
    </source>
</reference>